<comment type="caution">
    <text evidence="9">The sequence shown here is derived from an EMBL/GenBank/DDBJ whole genome shotgun (WGS) entry which is preliminary data.</text>
</comment>
<dbReference type="RefSeq" id="WP_192902733.1">
    <property type="nucleotide sequence ID" value="NZ_QFFZ01000002.1"/>
</dbReference>
<dbReference type="EMBL" id="QFFZ01000002">
    <property type="protein sequence ID" value="TEB13482.1"/>
    <property type="molecule type" value="Genomic_DNA"/>
</dbReference>
<gene>
    <name evidence="9" type="primary">phoU_2</name>
    <name evidence="9" type="ORF">Pmgp_00376</name>
</gene>
<dbReference type="GO" id="GO:0030643">
    <property type="term" value="P:intracellular phosphate ion homeostasis"/>
    <property type="evidence" value="ECO:0007669"/>
    <property type="project" value="InterPro"/>
</dbReference>
<dbReference type="InterPro" id="IPR038078">
    <property type="entry name" value="PhoU-like_sf"/>
</dbReference>
<evidence type="ECO:0000313" key="9">
    <source>
        <dbReference type="EMBL" id="TEB13482.1"/>
    </source>
</evidence>
<dbReference type="InterPro" id="IPR026022">
    <property type="entry name" value="PhoU_dom"/>
</dbReference>
<evidence type="ECO:0000256" key="3">
    <source>
        <dbReference type="ARBA" id="ARBA00011738"/>
    </source>
</evidence>
<comment type="similarity">
    <text evidence="2 7">Belongs to the PhoU family.</text>
</comment>
<proteinExistence type="inferred from homology"/>
<dbReference type="Pfam" id="PF01895">
    <property type="entry name" value="PhoU"/>
    <property type="match status" value="2"/>
</dbReference>
<evidence type="ECO:0000256" key="5">
    <source>
        <dbReference type="ARBA" id="ARBA00022490"/>
    </source>
</evidence>
<evidence type="ECO:0000256" key="7">
    <source>
        <dbReference type="PIRNR" id="PIRNR003107"/>
    </source>
</evidence>
<dbReference type="Proteomes" id="UP000297597">
    <property type="component" value="Unassembled WGS sequence"/>
</dbReference>
<dbReference type="GO" id="GO:0005737">
    <property type="term" value="C:cytoplasm"/>
    <property type="evidence" value="ECO:0007669"/>
    <property type="project" value="UniProtKB-SubCell"/>
</dbReference>
<comment type="subunit">
    <text evidence="3 7">Homodimer.</text>
</comment>
<evidence type="ECO:0000256" key="1">
    <source>
        <dbReference type="ARBA" id="ARBA00004496"/>
    </source>
</evidence>
<accession>A0A4Y7RXU0</accession>
<dbReference type="GO" id="GO:0045936">
    <property type="term" value="P:negative regulation of phosphate metabolic process"/>
    <property type="evidence" value="ECO:0007669"/>
    <property type="project" value="InterPro"/>
</dbReference>
<evidence type="ECO:0000259" key="8">
    <source>
        <dbReference type="Pfam" id="PF01895"/>
    </source>
</evidence>
<evidence type="ECO:0000313" key="10">
    <source>
        <dbReference type="Proteomes" id="UP000297597"/>
    </source>
</evidence>
<feature type="domain" description="PhoU" evidence="8">
    <location>
        <begin position="17"/>
        <end position="104"/>
    </location>
</feature>
<dbReference type="PANTHER" id="PTHR42930">
    <property type="entry name" value="PHOSPHATE-SPECIFIC TRANSPORT SYSTEM ACCESSORY PROTEIN PHOU"/>
    <property type="match status" value="1"/>
</dbReference>
<name>A0A4Y7RXU0_9FIRM</name>
<protein>
    <recommendedName>
        <fullName evidence="7">Phosphate-specific transport system accessory protein PhoU</fullName>
    </recommendedName>
</protein>
<organism evidence="9 10">
    <name type="scientific">Pelotomaculum propionicicum</name>
    <dbReference type="NCBI Taxonomy" id="258475"/>
    <lineage>
        <taxon>Bacteria</taxon>
        <taxon>Bacillati</taxon>
        <taxon>Bacillota</taxon>
        <taxon>Clostridia</taxon>
        <taxon>Eubacteriales</taxon>
        <taxon>Desulfotomaculaceae</taxon>
        <taxon>Pelotomaculum</taxon>
    </lineage>
</organism>
<dbReference type="AlphaFoldDB" id="A0A4Y7RXU0"/>
<keyword evidence="4 7" id="KW-0813">Transport</keyword>
<sequence>MHNTILDSELEELKSEILRMGAMIERSIYQAVVSLIEDEVDLAQQVIAEDDDVDTLTIDVQNKCLRLIALRQPLAVDLRAIQANLQIATDLERMGDCAEKIAKSTLRLQGKRTIADLSLLSQIGFDVKEMVTNIINSYSAADIETAKNIVKVENEIDGLYKRYFNILMDIIREDPNKADMAVQLLFATHCLERIADHATNIGESVLYMVTGERTSLND</sequence>
<dbReference type="FunFam" id="1.20.58.220:FF:000004">
    <property type="entry name" value="Phosphate-specific transport system accessory protein PhoU"/>
    <property type="match status" value="1"/>
</dbReference>
<dbReference type="PANTHER" id="PTHR42930:SF3">
    <property type="entry name" value="PHOSPHATE-SPECIFIC TRANSPORT SYSTEM ACCESSORY PROTEIN PHOU"/>
    <property type="match status" value="1"/>
</dbReference>
<dbReference type="NCBIfam" id="TIGR02135">
    <property type="entry name" value="phoU_full"/>
    <property type="match status" value="1"/>
</dbReference>
<reference evidence="9 10" key="1">
    <citation type="journal article" date="2018" name="Environ. Microbiol.">
        <title>Novel energy conservation strategies and behaviour of Pelotomaculum schinkii driving syntrophic propionate catabolism.</title>
        <authorList>
            <person name="Hidalgo-Ahumada C.A.P."/>
            <person name="Nobu M.K."/>
            <person name="Narihiro T."/>
            <person name="Tamaki H."/>
            <person name="Liu W.T."/>
            <person name="Kamagata Y."/>
            <person name="Stams A.J.M."/>
            <person name="Imachi H."/>
            <person name="Sousa D.Z."/>
        </authorList>
    </citation>
    <scope>NUCLEOTIDE SEQUENCE [LARGE SCALE GENOMIC DNA]</scope>
    <source>
        <strain evidence="9 10">MGP</strain>
    </source>
</reference>
<keyword evidence="10" id="KW-1185">Reference proteome</keyword>
<keyword evidence="6 7" id="KW-0592">Phosphate transport</keyword>
<feature type="domain" description="PhoU" evidence="8">
    <location>
        <begin position="121"/>
        <end position="205"/>
    </location>
</feature>
<dbReference type="SUPFAM" id="SSF109755">
    <property type="entry name" value="PhoU-like"/>
    <property type="match status" value="1"/>
</dbReference>
<evidence type="ECO:0000256" key="4">
    <source>
        <dbReference type="ARBA" id="ARBA00022448"/>
    </source>
</evidence>
<comment type="function">
    <text evidence="7">Plays a role in the regulation of phosphate uptake.</text>
</comment>
<evidence type="ECO:0000256" key="6">
    <source>
        <dbReference type="ARBA" id="ARBA00022592"/>
    </source>
</evidence>
<dbReference type="PIRSF" id="PIRSF003107">
    <property type="entry name" value="PhoU"/>
    <property type="match status" value="1"/>
</dbReference>
<keyword evidence="5 7" id="KW-0963">Cytoplasm</keyword>
<dbReference type="InterPro" id="IPR028366">
    <property type="entry name" value="PhoU"/>
</dbReference>
<dbReference type="Gene3D" id="1.20.58.220">
    <property type="entry name" value="Phosphate transport system protein phou homolog 2, domain 2"/>
    <property type="match status" value="1"/>
</dbReference>
<comment type="subcellular location">
    <subcellularLocation>
        <location evidence="1 7">Cytoplasm</location>
    </subcellularLocation>
</comment>
<dbReference type="GO" id="GO:0006817">
    <property type="term" value="P:phosphate ion transport"/>
    <property type="evidence" value="ECO:0007669"/>
    <property type="project" value="UniProtKB-KW"/>
</dbReference>
<evidence type="ECO:0000256" key="2">
    <source>
        <dbReference type="ARBA" id="ARBA00008107"/>
    </source>
</evidence>